<gene>
    <name evidence="1" type="ORF">GXM_07827</name>
</gene>
<keyword evidence="2" id="KW-1185">Reference proteome</keyword>
<dbReference type="RefSeq" id="WP_194198970.1">
    <property type="nucleotide sequence ID" value="NZ_CP045227.1"/>
</dbReference>
<evidence type="ECO:0000313" key="1">
    <source>
        <dbReference type="EMBL" id="QFS50333.1"/>
    </source>
</evidence>
<sequence>MDWQLRSPSLANPLSLHCLNQRRYHYQWSIVTFDPIQTRSPICVDWESIGCCTN</sequence>
<accession>A0A5P8WBY2</accession>
<dbReference type="Proteomes" id="UP000326678">
    <property type="component" value="Chromosome Gxm2"/>
</dbReference>
<name>A0A5P8WBY2_9NOSO</name>
<evidence type="ECO:0000313" key="2">
    <source>
        <dbReference type="Proteomes" id="UP000326678"/>
    </source>
</evidence>
<proteinExistence type="predicted"/>
<dbReference type="KEGG" id="nsh:GXM_07827"/>
<protein>
    <submittedName>
        <fullName evidence="1">Uncharacterized protein</fullName>
    </submittedName>
</protein>
<dbReference type="EMBL" id="CP045227">
    <property type="protein sequence ID" value="QFS50333.1"/>
    <property type="molecule type" value="Genomic_DNA"/>
</dbReference>
<organism evidence="1 2">
    <name type="scientific">Nostoc sphaeroides CCNUC1</name>
    <dbReference type="NCBI Taxonomy" id="2653204"/>
    <lineage>
        <taxon>Bacteria</taxon>
        <taxon>Bacillati</taxon>
        <taxon>Cyanobacteriota</taxon>
        <taxon>Cyanophyceae</taxon>
        <taxon>Nostocales</taxon>
        <taxon>Nostocaceae</taxon>
        <taxon>Nostoc</taxon>
    </lineage>
</organism>
<reference evidence="1 2" key="1">
    <citation type="submission" date="2019-10" db="EMBL/GenBank/DDBJ databases">
        <title>Genomic and transcriptomic insights into the perfect genentic adaptation of a filamentous nitrogen-fixing cyanobacterium to rice fields.</title>
        <authorList>
            <person name="Chen Z."/>
        </authorList>
    </citation>
    <scope>NUCLEOTIDE SEQUENCE [LARGE SCALE GENOMIC DNA]</scope>
    <source>
        <strain evidence="1">CCNUC1</strain>
    </source>
</reference>
<dbReference type="AlphaFoldDB" id="A0A5P8WBY2"/>